<dbReference type="InterPro" id="IPR001173">
    <property type="entry name" value="Glyco_trans_2-like"/>
</dbReference>
<proteinExistence type="predicted"/>
<dbReference type="InterPro" id="IPR029044">
    <property type="entry name" value="Nucleotide-diphossugar_trans"/>
</dbReference>
<dbReference type="KEGG" id="dwu:DVJ83_14580"/>
<dbReference type="STRING" id="1288484.GCA_000348665_00524"/>
<evidence type="ECO:0000313" key="2">
    <source>
        <dbReference type="EMBL" id="AXH00393.1"/>
    </source>
</evidence>
<name>A0A345IL20_9DEIO</name>
<dbReference type="EMBL" id="CP031159">
    <property type="protein sequence ID" value="AXH00393.1"/>
    <property type="molecule type" value="Genomic_DNA"/>
</dbReference>
<evidence type="ECO:0000313" key="3">
    <source>
        <dbReference type="Proteomes" id="UP000253744"/>
    </source>
</evidence>
<dbReference type="Gene3D" id="3.90.550.10">
    <property type="entry name" value="Spore Coat Polysaccharide Biosynthesis Protein SpsA, Chain A"/>
    <property type="match status" value="1"/>
</dbReference>
<dbReference type="PANTHER" id="PTHR43685:SF14">
    <property type="entry name" value="GLYCOSYLTRANSFERASE 2-LIKE DOMAIN-CONTAINING PROTEIN"/>
    <property type="match status" value="1"/>
</dbReference>
<dbReference type="Pfam" id="PF00535">
    <property type="entry name" value="Glycos_transf_2"/>
    <property type="match status" value="1"/>
</dbReference>
<keyword evidence="2" id="KW-0614">Plasmid</keyword>
<dbReference type="CDD" id="cd00761">
    <property type="entry name" value="Glyco_tranf_GTA_type"/>
    <property type="match status" value="1"/>
</dbReference>
<organism evidence="2 3">
    <name type="scientific">Deinococcus wulumuqiensis</name>
    <dbReference type="NCBI Taxonomy" id="980427"/>
    <lineage>
        <taxon>Bacteria</taxon>
        <taxon>Thermotogati</taxon>
        <taxon>Deinococcota</taxon>
        <taxon>Deinococci</taxon>
        <taxon>Deinococcales</taxon>
        <taxon>Deinococcaceae</taxon>
        <taxon>Deinococcus</taxon>
    </lineage>
</organism>
<dbReference type="RefSeq" id="WP_114673076.1">
    <property type="nucleotide sequence ID" value="NZ_CALTYN010000055.1"/>
</dbReference>
<geneLocation type="plasmid" evidence="3">
    <name>pdrda</name>
</geneLocation>
<sequence>MPECRIVVAVPARDEGEGVVATLRALAGQRGAPPFETLLLINNSQDDTAAQARSFARQRPEFCLHVHEAVLPPAEANVVGARRAALDWAAARAGPGGIVVSTDADTWASPDWLVELLRPLLAPGSAVQASAGRILLRAEERAALPGPVRRTHLLDTGYRDAVSRLRARVSPDPHDPAPRHWQHFGASLALRVSAYRAAGGVPAVSCLEDLALVRALARADLPLRHTPRARVYTSARLRGRVPVGLSTQLGEWQRGPEHWQVPGGAEVLRLAQAEAALRRCWQARRSSPEMAALWLTGEAALNAAVRAPRFGLALEQAHAAREAEGAWHRTFAPVPVQRALQEVRALLERLQ</sequence>
<evidence type="ECO:0000259" key="1">
    <source>
        <dbReference type="Pfam" id="PF00535"/>
    </source>
</evidence>
<feature type="domain" description="Glycosyltransferase 2-like" evidence="1">
    <location>
        <begin position="8"/>
        <end position="127"/>
    </location>
</feature>
<reference evidence="2 3" key="1">
    <citation type="submission" date="2018-07" db="EMBL/GenBank/DDBJ databases">
        <title>Complete Genome and Methylome Analysis of Deinococcus wulumuqiensis NEB 479.</title>
        <authorList>
            <person name="Fomenkov A."/>
            <person name="Luyten Y."/>
            <person name="Vincze T."/>
            <person name="Anton B.P."/>
            <person name="Clark T."/>
            <person name="Roberts R.J."/>
            <person name="Morgan R.D."/>
        </authorList>
    </citation>
    <scope>NUCLEOTIDE SEQUENCE [LARGE SCALE GENOMIC DNA]</scope>
    <source>
        <strain evidence="2 3">NEB 479</strain>
        <plasmid evidence="3">Plasmid pdrda</plasmid>
    </source>
</reference>
<dbReference type="SUPFAM" id="SSF53448">
    <property type="entry name" value="Nucleotide-diphospho-sugar transferases"/>
    <property type="match status" value="1"/>
</dbReference>
<dbReference type="GO" id="GO:0016740">
    <property type="term" value="F:transferase activity"/>
    <property type="evidence" value="ECO:0007669"/>
    <property type="project" value="UniProtKB-KW"/>
</dbReference>
<keyword evidence="2" id="KW-0808">Transferase</keyword>
<dbReference type="AlphaFoldDB" id="A0A345IL20"/>
<protein>
    <submittedName>
        <fullName evidence="2">Glycosyltransferase family 2 protein</fullName>
    </submittedName>
</protein>
<gene>
    <name evidence="2" type="ORF">DVJ83_14580</name>
</gene>
<accession>A0A345IL20</accession>
<dbReference type="Proteomes" id="UP000253744">
    <property type="component" value="Plasmid pDrdA"/>
</dbReference>
<dbReference type="PANTHER" id="PTHR43685">
    <property type="entry name" value="GLYCOSYLTRANSFERASE"/>
    <property type="match status" value="1"/>
</dbReference>
<dbReference type="InterPro" id="IPR050834">
    <property type="entry name" value="Glycosyltransf_2"/>
</dbReference>